<proteinExistence type="predicted"/>
<protein>
    <submittedName>
        <fullName evidence="2">Uncharacterized protein</fullName>
    </submittedName>
</protein>
<evidence type="ECO:0000256" key="1">
    <source>
        <dbReference type="SAM" id="Phobius"/>
    </source>
</evidence>
<organism evidence="2 3">
    <name type="scientific">Triparma retinervis</name>
    <dbReference type="NCBI Taxonomy" id="2557542"/>
    <lineage>
        <taxon>Eukaryota</taxon>
        <taxon>Sar</taxon>
        <taxon>Stramenopiles</taxon>
        <taxon>Ochrophyta</taxon>
        <taxon>Bolidophyceae</taxon>
        <taxon>Parmales</taxon>
        <taxon>Triparmaceae</taxon>
        <taxon>Triparma</taxon>
    </lineage>
</organism>
<sequence length="376" mass="41760">MSILVLSRLRFALLRRIRGNPVVWEPTRIRLWWRIILFHLLVALLYGLLSLPSATFAVWQPRDSRSRKGTIENPFTIVLWGEPGEVFDGEVFDARVDLTITTELSLNSPESYFWLPLNAPPSSEDNEWEGADTPIQDRSIDVLYRSSNCDPARESTVSLIRAAVQSAGYRFEYDGRCSGGSSFVSRRYVSPSGGDAGFEAKTMIAMSRIQDWESEALDEKLSLPMKYGSIPLYLGTGSRLASQSSYPPPTSYLSLPRPPSPDLTTSVLSLLSDLPLMSKMQSQFLRSLPTSYNCSAVTSYLRGLDTYLPPSPLVLIEGLRPSRRTRYDFSYYSSLLSCVFPSASAFKQAPQVPPGGYNQGGPNIIVYECCGIAVDG</sequence>
<keyword evidence="1" id="KW-1133">Transmembrane helix</keyword>
<dbReference type="AlphaFoldDB" id="A0A9W7L4W2"/>
<evidence type="ECO:0000313" key="3">
    <source>
        <dbReference type="Proteomes" id="UP001165082"/>
    </source>
</evidence>
<feature type="transmembrane region" description="Helical" evidence="1">
    <location>
        <begin position="35"/>
        <end position="59"/>
    </location>
</feature>
<name>A0A9W7L4W2_9STRA</name>
<accession>A0A9W7L4W2</accession>
<dbReference type="OrthoDB" id="10504513at2759"/>
<dbReference type="Proteomes" id="UP001165082">
    <property type="component" value="Unassembled WGS sequence"/>
</dbReference>
<dbReference type="EMBL" id="BRXZ01007700">
    <property type="protein sequence ID" value="GMI32409.1"/>
    <property type="molecule type" value="Genomic_DNA"/>
</dbReference>
<evidence type="ECO:0000313" key="2">
    <source>
        <dbReference type="EMBL" id="GMI32409.1"/>
    </source>
</evidence>
<reference evidence="2" key="1">
    <citation type="submission" date="2022-07" db="EMBL/GenBank/DDBJ databases">
        <title>Genome analysis of Parmales, a sister group of diatoms, reveals the evolutionary specialization of diatoms from phago-mixotrophs to photoautotrophs.</title>
        <authorList>
            <person name="Ban H."/>
            <person name="Sato S."/>
            <person name="Yoshikawa S."/>
            <person name="Kazumasa Y."/>
            <person name="Nakamura Y."/>
            <person name="Ichinomiya M."/>
            <person name="Saitoh K."/>
            <person name="Sato N."/>
            <person name="Blanc-Mathieu R."/>
            <person name="Endo H."/>
            <person name="Kuwata A."/>
            <person name="Ogata H."/>
        </authorList>
    </citation>
    <scope>NUCLEOTIDE SEQUENCE</scope>
</reference>
<keyword evidence="1" id="KW-0472">Membrane</keyword>
<keyword evidence="1" id="KW-0812">Transmembrane</keyword>
<gene>
    <name evidence="2" type="ORF">TrRE_jg4314</name>
</gene>
<keyword evidence="3" id="KW-1185">Reference proteome</keyword>
<comment type="caution">
    <text evidence="2">The sequence shown here is derived from an EMBL/GenBank/DDBJ whole genome shotgun (WGS) entry which is preliminary data.</text>
</comment>